<evidence type="ECO:0000256" key="5">
    <source>
        <dbReference type="ARBA" id="ARBA00023136"/>
    </source>
</evidence>
<keyword evidence="8" id="KW-1185">Reference proteome</keyword>
<feature type="transmembrane region" description="Helical" evidence="6">
    <location>
        <begin position="74"/>
        <end position="91"/>
    </location>
</feature>
<evidence type="ECO:0000256" key="2">
    <source>
        <dbReference type="ARBA" id="ARBA00022475"/>
    </source>
</evidence>
<keyword evidence="4 6" id="KW-1133">Transmembrane helix</keyword>
<dbReference type="RefSeq" id="WP_251873809.1">
    <property type="nucleotide sequence ID" value="NZ_CP098755.1"/>
</dbReference>
<reference evidence="7" key="1">
    <citation type="submission" date="2022-06" db="EMBL/GenBank/DDBJ databases">
        <title>Genome sequencing of Brevibacillus sp. BB3-R1.</title>
        <authorList>
            <person name="Heo J."/>
            <person name="Lee D."/>
            <person name="Won M."/>
            <person name="Han B.-H."/>
            <person name="Hong S.-B."/>
            <person name="Kwon S.-W."/>
        </authorList>
    </citation>
    <scope>NUCLEOTIDE SEQUENCE</scope>
    <source>
        <strain evidence="7">BB3-R1</strain>
    </source>
</reference>
<dbReference type="Proteomes" id="UP001056500">
    <property type="component" value="Chromosome"/>
</dbReference>
<dbReference type="EMBL" id="CP098755">
    <property type="protein sequence ID" value="USG66702.1"/>
    <property type="molecule type" value="Genomic_DNA"/>
</dbReference>
<evidence type="ECO:0000256" key="3">
    <source>
        <dbReference type="ARBA" id="ARBA00022692"/>
    </source>
</evidence>
<dbReference type="InterPro" id="IPR001123">
    <property type="entry name" value="LeuE-type"/>
</dbReference>
<feature type="transmembrane region" description="Helical" evidence="6">
    <location>
        <begin position="178"/>
        <end position="198"/>
    </location>
</feature>
<gene>
    <name evidence="7" type="ORF">NDK47_05230</name>
</gene>
<comment type="subcellular location">
    <subcellularLocation>
        <location evidence="1">Cell membrane</location>
        <topology evidence="1">Multi-pass membrane protein</topology>
    </subcellularLocation>
</comment>
<name>A0ABY4WHV7_9BACL</name>
<proteinExistence type="predicted"/>
<feature type="transmembrane region" description="Helical" evidence="6">
    <location>
        <begin position="111"/>
        <end position="133"/>
    </location>
</feature>
<keyword evidence="5 6" id="KW-0472">Membrane</keyword>
<keyword evidence="3 6" id="KW-0812">Transmembrane</keyword>
<accession>A0ABY4WHV7</accession>
<evidence type="ECO:0000313" key="7">
    <source>
        <dbReference type="EMBL" id="USG66702.1"/>
    </source>
</evidence>
<dbReference type="PANTHER" id="PTHR30086">
    <property type="entry name" value="ARGININE EXPORTER PROTEIN ARGO"/>
    <property type="match status" value="1"/>
</dbReference>
<feature type="transmembrane region" description="Helical" evidence="6">
    <location>
        <begin position="6"/>
        <end position="27"/>
    </location>
</feature>
<evidence type="ECO:0000256" key="4">
    <source>
        <dbReference type="ARBA" id="ARBA00022989"/>
    </source>
</evidence>
<organism evidence="7 8">
    <name type="scientific">Brevibacillus ruminantium</name>
    <dbReference type="NCBI Taxonomy" id="2950604"/>
    <lineage>
        <taxon>Bacteria</taxon>
        <taxon>Bacillati</taxon>
        <taxon>Bacillota</taxon>
        <taxon>Bacilli</taxon>
        <taxon>Bacillales</taxon>
        <taxon>Paenibacillaceae</taxon>
        <taxon>Brevibacillus</taxon>
    </lineage>
</organism>
<evidence type="ECO:0000313" key="8">
    <source>
        <dbReference type="Proteomes" id="UP001056500"/>
    </source>
</evidence>
<keyword evidence="2" id="KW-1003">Cell membrane</keyword>
<sequence>MWEAMAHGFMLALGLILPLGAQNVFVFNQGAVQPTLWRALPVVITAALCDTLLILLAVLGVSLVVLTFAWLKTILFAVGVCFLTYMGFITWRSKPTIDKQEAERFTPRRQIVFAASVSLLNPHAILDTIGVIGTSSLQYSDSLKWGFALTCILVSWLWFLSLAIVGRGAGRLDPSGKLLRGMNIISALIIWAIALYMATSLLGELFF</sequence>
<dbReference type="Pfam" id="PF01810">
    <property type="entry name" value="LysE"/>
    <property type="match status" value="1"/>
</dbReference>
<evidence type="ECO:0000256" key="6">
    <source>
        <dbReference type="SAM" id="Phobius"/>
    </source>
</evidence>
<protein>
    <submittedName>
        <fullName evidence="7">LysE/ArgO family amino acid transporter</fullName>
    </submittedName>
</protein>
<evidence type="ECO:0000256" key="1">
    <source>
        <dbReference type="ARBA" id="ARBA00004651"/>
    </source>
</evidence>
<feature type="transmembrane region" description="Helical" evidence="6">
    <location>
        <begin position="39"/>
        <end position="68"/>
    </location>
</feature>
<feature type="transmembrane region" description="Helical" evidence="6">
    <location>
        <begin position="145"/>
        <end position="166"/>
    </location>
</feature>
<dbReference type="PANTHER" id="PTHR30086:SF20">
    <property type="entry name" value="ARGININE EXPORTER PROTEIN ARGO-RELATED"/>
    <property type="match status" value="1"/>
</dbReference>